<feature type="domain" description="Yip1" evidence="6">
    <location>
        <begin position="32"/>
        <end position="214"/>
    </location>
</feature>
<evidence type="ECO:0000256" key="5">
    <source>
        <dbReference type="SAM" id="Phobius"/>
    </source>
</evidence>
<organism evidence="7 8">
    <name type="scientific">Marinigracilibium pacificum</name>
    <dbReference type="NCBI Taxonomy" id="2729599"/>
    <lineage>
        <taxon>Bacteria</taxon>
        <taxon>Pseudomonadati</taxon>
        <taxon>Bacteroidota</taxon>
        <taxon>Cytophagia</taxon>
        <taxon>Cytophagales</taxon>
        <taxon>Flammeovirgaceae</taxon>
        <taxon>Marinigracilibium</taxon>
    </lineage>
</organism>
<evidence type="ECO:0000256" key="4">
    <source>
        <dbReference type="ARBA" id="ARBA00023136"/>
    </source>
</evidence>
<accession>A0A848IYY1</accession>
<feature type="transmembrane region" description="Helical" evidence="5">
    <location>
        <begin position="162"/>
        <end position="188"/>
    </location>
</feature>
<evidence type="ECO:0000259" key="6">
    <source>
        <dbReference type="Pfam" id="PF04893"/>
    </source>
</evidence>
<evidence type="ECO:0000313" key="7">
    <source>
        <dbReference type="EMBL" id="NMM47500.1"/>
    </source>
</evidence>
<evidence type="ECO:0000256" key="3">
    <source>
        <dbReference type="ARBA" id="ARBA00022989"/>
    </source>
</evidence>
<keyword evidence="3 5" id="KW-1133">Transmembrane helix</keyword>
<keyword evidence="4 5" id="KW-0472">Membrane</keyword>
<keyword evidence="2 5" id="KW-0812">Transmembrane</keyword>
<evidence type="ECO:0000313" key="8">
    <source>
        <dbReference type="Proteomes" id="UP000559010"/>
    </source>
</evidence>
<feature type="transmembrane region" description="Helical" evidence="5">
    <location>
        <begin position="127"/>
        <end position="150"/>
    </location>
</feature>
<dbReference type="InterPro" id="IPR006977">
    <property type="entry name" value="Yip1_dom"/>
</dbReference>
<feature type="transmembrane region" description="Helical" evidence="5">
    <location>
        <begin position="51"/>
        <end position="69"/>
    </location>
</feature>
<dbReference type="Pfam" id="PF04893">
    <property type="entry name" value="Yip1"/>
    <property type="match status" value="1"/>
</dbReference>
<dbReference type="RefSeq" id="WP_169678122.1">
    <property type="nucleotide sequence ID" value="NZ_JABBNU010000002.1"/>
</dbReference>
<evidence type="ECO:0000256" key="1">
    <source>
        <dbReference type="ARBA" id="ARBA00004141"/>
    </source>
</evidence>
<feature type="transmembrane region" description="Helical" evidence="5">
    <location>
        <begin position="81"/>
        <end position="106"/>
    </location>
</feature>
<feature type="transmembrane region" description="Helical" evidence="5">
    <location>
        <begin position="200"/>
        <end position="225"/>
    </location>
</feature>
<comment type="subcellular location">
    <subcellularLocation>
        <location evidence="1">Membrane</location>
        <topology evidence="1">Multi-pass membrane protein</topology>
    </subcellularLocation>
</comment>
<dbReference type="EMBL" id="JABBNU010000002">
    <property type="protein sequence ID" value="NMM47500.1"/>
    <property type="molecule type" value="Genomic_DNA"/>
</dbReference>
<dbReference type="GO" id="GO:0016020">
    <property type="term" value="C:membrane"/>
    <property type="evidence" value="ECO:0007669"/>
    <property type="project" value="UniProtKB-SubCell"/>
</dbReference>
<protein>
    <submittedName>
        <fullName evidence="7">YIP1 family protein</fullName>
    </submittedName>
</protein>
<gene>
    <name evidence="7" type="ORF">HH304_03750</name>
</gene>
<proteinExistence type="predicted"/>
<name>A0A848IYY1_9BACT</name>
<reference evidence="7 8" key="1">
    <citation type="submission" date="2020-04" db="EMBL/GenBank/DDBJ databases">
        <title>Flammeovirgaceae bacterium KN852 isolated from deep sea.</title>
        <authorList>
            <person name="Zhang D.-C."/>
        </authorList>
    </citation>
    <scope>NUCLEOTIDE SEQUENCE [LARGE SCALE GENOMIC DNA]</scope>
    <source>
        <strain evidence="7 8">KN852</strain>
    </source>
</reference>
<keyword evidence="8" id="KW-1185">Reference proteome</keyword>
<dbReference type="Proteomes" id="UP000559010">
    <property type="component" value="Unassembled WGS sequence"/>
</dbReference>
<sequence>METSNFNMLDDTLLDEHKDLKNLSDKDIFTKIWTQPRMVLEFIDKKEYDKWLFPILILLGINGSLENFINNDWGGIFTNVGVSILFGIIVGGLLGWISYYIFAAFLSFTGKWLGGEANTYDLFRMNTYAAIPSAFTILLFIPVYAIYALYGSDYLNEVSQNLLYYIAFIGFITFGIAVWSLVLTVVGISVTQKFSIGRSIGNIVLAFFMLLISAIPIGILVAGIIL</sequence>
<dbReference type="AlphaFoldDB" id="A0A848IYY1"/>
<evidence type="ECO:0000256" key="2">
    <source>
        <dbReference type="ARBA" id="ARBA00022692"/>
    </source>
</evidence>
<comment type="caution">
    <text evidence="7">The sequence shown here is derived from an EMBL/GenBank/DDBJ whole genome shotgun (WGS) entry which is preliminary data.</text>
</comment>